<gene>
    <name evidence="2" type="ORF">CKF59_03810</name>
</gene>
<evidence type="ECO:0000256" key="1">
    <source>
        <dbReference type="SAM" id="SignalP"/>
    </source>
</evidence>
<dbReference type="AlphaFoldDB" id="A0A3A1YDG3"/>
<dbReference type="RefSeq" id="WP_119534654.1">
    <property type="nucleotide sequence ID" value="NZ_NRJF01000094.1"/>
</dbReference>
<reference evidence="2 3" key="1">
    <citation type="submission" date="2017-08" db="EMBL/GenBank/DDBJ databases">
        <title>Reclassification of Bisgaard taxon 37 and 44.</title>
        <authorList>
            <person name="Christensen H."/>
        </authorList>
    </citation>
    <scope>NUCLEOTIDE SEQUENCE [LARGE SCALE GENOMIC DNA]</scope>
    <source>
        <strain evidence="2 3">EEAB3T1</strain>
    </source>
</reference>
<dbReference type="OrthoDB" id="5691198at2"/>
<feature type="chain" id="PRO_5017180638" description="Porin" evidence="1">
    <location>
        <begin position="22"/>
        <end position="394"/>
    </location>
</feature>
<evidence type="ECO:0008006" key="4">
    <source>
        <dbReference type="Google" id="ProtNLM"/>
    </source>
</evidence>
<name>A0A3A1YDG3_9GAMM</name>
<dbReference type="Proteomes" id="UP000265964">
    <property type="component" value="Unassembled WGS sequence"/>
</dbReference>
<protein>
    <recommendedName>
        <fullName evidence="4">Porin</fullName>
    </recommendedName>
</protein>
<accession>A0A3A1YDG3</accession>
<proteinExistence type="predicted"/>
<keyword evidence="1" id="KW-0732">Signal</keyword>
<feature type="signal peptide" evidence="1">
    <location>
        <begin position="1"/>
        <end position="21"/>
    </location>
</feature>
<dbReference type="PROSITE" id="PS51257">
    <property type="entry name" value="PROKAR_LIPOPROTEIN"/>
    <property type="match status" value="1"/>
</dbReference>
<dbReference type="EMBL" id="NRJF01000094">
    <property type="protein sequence ID" value="RIY35289.1"/>
    <property type="molecule type" value="Genomic_DNA"/>
</dbReference>
<sequence>MQMKKTLVAMLMASIASCSWAKTNVYSSDEGSFYIDGELRYYHSDFDVQAFSKSANASKYSLTSRYRNFIQDNLRLRFAVGADARLGEKGKGGFYLRYQDQFYSAKYYSETTSTSTFTKAHDSEHPAITVASFYFSYLDYGRLTVGVRGEKDAVEYYQYLPPVDIVQRNRSAFDLVNKLADYDDNSGYDKRTLRYDLTFGQAQEHYLSLSYTDTKTGSSTTYYNQYGAVYGYQGVTDLKLQLLVSAGHYNGYGANPNQNSWSSDVEAYYQFSPTFTGVASLGYAKNQTRQTLTSTYVVGNLAASYSPSTYFTTTLGYSYHHRTNKGVTNSSSNSKTDSHTLYTRVASEVYTYKTTAVELGVEASYRRELTKMQVSKNKSKSVSKRYAAYVKYNF</sequence>
<keyword evidence="3" id="KW-1185">Reference proteome</keyword>
<comment type="caution">
    <text evidence="2">The sequence shown here is derived from an EMBL/GenBank/DDBJ whole genome shotgun (WGS) entry which is preliminary data.</text>
</comment>
<evidence type="ECO:0000313" key="2">
    <source>
        <dbReference type="EMBL" id="RIY35289.1"/>
    </source>
</evidence>
<organism evidence="2 3">
    <name type="scientific">Psittacicella gerlachiana</name>
    <dbReference type="NCBI Taxonomy" id="2028574"/>
    <lineage>
        <taxon>Bacteria</taxon>
        <taxon>Pseudomonadati</taxon>
        <taxon>Pseudomonadota</taxon>
        <taxon>Gammaproteobacteria</taxon>
        <taxon>Pasteurellales</taxon>
        <taxon>Psittacicellaceae</taxon>
        <taxon>Psittacicella</taxon>
    </lineage>
</organism>
<evidence type="ECO:0000313" key="3">
    <source>
        <dbReference type="Proteomes" id="UP000265964"/>
    </source>
</evidence>